<dbReference type="InterPro" id="IPR000160">
    <property type="entry name" value="GGDEF_dom"/>
</dbReference>
<dbReference type="Proteomes" id="UP000182584">
    <property type="component" value="Unassembled WGS sequence"/>
</dbReference>
<gene>
    <name evidence="2" type="ORF">SAMN04487884_10378</name>
</gene>
<dbReference type="PANTHER" id="PTHR45138">
    <property type="entry name" value="REGULATORY COMPONENTS OF SENSORY TRANSDUCTION SYSTEM"/>
    <property type="match status" value="1"/>
</dbReference>
<dbReference type="PROSITE" id="PS50887">
    <property type="entry name" value="GGDEF"/>
    <property type="match status" value="1"/>
</dbReference>
<reference evidence="2 3" key="1">
    <citation type="submission" date="2016-10" db="EMBL/GenBank/DDBJ databases">
        <authorList>
            <person name="de Groot N.N."/>
        </authorList>
    </citation>
    <scope>NUCLEOTIDE SEQUENCE [LARGE SCALE GENOMIC DNA]</scope>
    <source>
        <strain evidence="2 3">AR40</strain>
    </source>
</reference>
<dbReference type="CDD" id="cd01949">
    <property type="entry name" value="GGDEF"/>
    <property type="match status" value="1"/>
</dbReference>
<dbReference type="GO" id="GO:0052621">
    <property type="term" value="F:diguanylate cyclase activity"/>
    <property type="evidence" value="ECO:0007669"/>
    <property type="project" value="TreeGrafter"/>
</dbReference>
<evidence type="ECO:0000259" key="1">
    <source>
        <dbReference type="PROSITE" id="PS50887"/>
    </source>
</evidence>
<dbReference type="Pfam" id="PF00990">
    <property type="entry name" value="GGDEF"/>
    <property type="match status" value="1"/>
</dbReference>
<dbReference type="SMART" id="SM00267">
    <property type="entry name" value="GGDEF"/>
    <property type="match status" value="1"/>
</dbReference>
<dbReference type="InterPro" id="IPR043128">
    <property type="entry name" value="Rev_trsase/Diguanyl_cyclase"/>
</dbReference>
<dbReference type="AlphaFoldDB" id="A0A1H9MFH0"/>
<dbReference type="InterPro" id="IPR029787">
    <property type="entry name" value="Nucleotide_cyclase"/>
</dbReference>
<evidence type="ECO:0000313" key="2">
    <source>
        <dbReference type="EMBL" id="SER22259.1"/>
    </source>
</evidence>
<dbReference type="PANTHER" id="PTHR45138:SF9">
    <property type="entry name" value="DIGUANYLATE CYCLASE DGCM-RELATED"/>
    <property type="match status" value="1"/>
</dbReference>
<sequence length="454" mass="52033">MSRIKRYYVEIDSNCQVLKCSNDFLVYIGRKELLNIESIIKDSDINNLKDAVSSLEKGDNTLVAFRIVCQDGRLNWMSANVHRSKHDASIIKLDIYDLHSFEIDKAEGYYDEMTGLLSKSAITDHAKRLMEQTNTPPFYFFLMDIDNFKSINDTYGHMKGDDVIVEVAGILKKCVGDKGVVGRIGGDEFLMILEKIHTEPELRDVLRNIRYDVREKYADEDNNYTITTSLGGALFPTHASNYEDMFKLADKMLYIAKAKGRDRYIIYTPSVHGDAKGDIEVVTITQRAMQNRIKNTLIMDLMEGFLLNNKISLRDAFNKVIETYMLDAVYIVDKKTGRSNFGISRDGKDVAIDLSGLDPSDYQPLFETYPIKVINMYDLQKANYLKFSEFMLLNSFRIIVVYYMRNVPDGGYLMYVSNVNSNCRFSETDFSDLIYFSRMLELSGKMQTGGTFAE</sequence>
<dbReference type="SUPFAM" id="SSF55073">
    <property type="entry name" value="Nucleotide cyclase"/>
    <property type="match status" value="1"/>
</dbReference>
<dbReference type="Gene3D" id="3.30.70.270">
    <property type="match status" value="1"/>
</dbReference>
<organism evidence="2 3">
    <name type="scientific">Butyrivibrio fibrisolvens</name>
    <dbReference type="NCBI Taxonomy" id="831"/>
    <lineage>
        <taxon>Bacteria</taxon>
        <taxon>Bacillati</taxon>
        <taxon>Bacillota</taxon>
        <taxon>Clostridia</taxon>
        <taxon>Lachnospirales</taxon>
        <taxon>Lachnospiraceae</taxon>
        <taxon>Butyrivibrio</taxon>
    </lineage>
</organism>
<evidence type="ECO:0000313" key="3">
    <source>
        <dbReference type="Proteomes" id="UP000182584"/>
    </source>
</evidence>
<name>A0A1H9MFH0_BUTFI</name>
<proteinExistence type="predicted"/>
<dbReference type="InterPro" id="IPR050469">
    <property type="entry name" value="Diguanylate_Cyclase"/>
</dbReference>
<protein>
    <submittedName>
        <fullName evidence="2">Diguanylate cyclase (GGDEF) domain-containing protein</fullName>
    </submittedName>
</protein>
<dbReference type="EMBL" id="FOGJ01000003">
    <property type="protein sequence ID" value="SER22259.1"/>
    <property type="molecule type" value="Genomic_DNA"/>
</dbReference>
<dbReference type="NCBIfam" id="TIGR00254">
    <property type="entry name" value="GGDEF"/>
    <property type="match status" value="1"/>
</dbReference>
<dbReference type="RefSeq" id="WP_074754297.1">
    <property type="nucleotide sequence ID" value="NZ_FOGJ01000003.1"/>
</dbReference>
<feature type="domain" description="GGDEF" evidence="1">
    <location>
        <begin position="136"/>
        <end position="269"/>
    </location>
</feature>
<accession>A0A1H9MFH0</accession>
<dbReference type="eggNOG" id="COG2199">
    <property type="taxonomic scope" value="Bacteria"/>
</dbReference>